<feature type="region of interest" description="Disordered" evidence="6">
    <location>
        <begin position="1069"/>
        <end position="1167"/>
    </location>
</feature>
<protein>
    <recommendedName>
        <fullName evidence="7">Bromo domain-containing protein</fullName>
    </recommendedName>
</protein>
<feature type="repeat" description="WD" evidence="5">
    <location>
        <begin position="423"/>
        <end position="464"/>
    </location>
</feature>
<gene>
    <name evidence="8" type="ORF">ACHAWU_003036</name>
</gene>
<dbReference type="SUPFAM" id="SSF50978">
    <property type="entry name" value="WD40 repeat-like"/>
    <property type="match status" value="1"/>
</dbReference>
<dbReference type="PRINTS" id="PR00503">
    <property type="entry name" value="BROMODOMAIN"/>
</dbReference>
<feature type="repeat" description="WD" evidence="5">
    <location>
        <begin position="679"/>
        <end position="712"/>
    </location>
</feature>
<reference evidence="8 9" key="1">
    <citation type="submission" date="2024-10" db="EMBL/GenBank/DDBJ databases">
        <title>Updated reference genomes for cyclostephanoid diatoms.</title>
        <authorList>
            <person name="Roberts W.R."/>
            <person name="Alverson A.J."/>
        </authorList>
    </citation>
    <scope>NUCLEOTIDE SEQUENCE [LARGE SCALE GENOMIC DNA]</scope>
    <source>
        <strain evidence="8 9">AJA232-27</strain>
    </source>
</reference>
<dbReference type="PROSITE" id="PS00678">
    <property type="entry name" value="WD_REPEATS_1"/>
    <property type="match status" value="2"/>
</dbReference>
<dbReference type="Pfam" id="PF00400">
    <property type="entry name" value="WD40"/>
    <property type="match status" value="5"/>
</dbReference>
<evidence type="ECO:0000256" key="4">
    <source>
        <dbReference type="PROSITE-ProRule" id="PRU00035"/>
    </source>
</evidence>
<evidence type="ECO:0000256" key="6">
    <source>
        <dbReference type="SAM" id="MobiDB-lite"/>
    </source>
</evidence>
<feature type="compositionally biased region" description="Polar residues" evidence="6">
    <location>
        <begin position="1692"/>
        <end position="1704"/>
    </location>
</feature>
<dbReference type="SMART" id="SM00320">
    <property type="entry name" value="WD40"/>
    <property type="match status" value="7"/>
</dbReference>
<dbReference type="InterPro" id="IPR036427">
    <property type="entry name" value="Bromodomain-like_sf"/>
</dbReference>
<keyword evidence="1 5" id="KW-0853">WD repeat</keyword>
<dbReference type="InterPro" id="IPR015943">
    <property type="entry name" value="WD40/YVTN_repeat-like_dom_sf"/>
</dbReference>
<feature type="compositionally biased region" description="Acidic residues" evidence="6">
    <location>
        <begin position="1706"/>
        <end position="1724"/>
    </location>
</feature>
<dbReference type="PROSITE" id="PS50014">
    <property type="entry name" value="BROMODOMAIN_2"/>
    <property type="match status" value="2"/>
</dbReference>
<dbReference type="PANTHER" id="PTHR16266">
    <property type="entry name" value="WD REPEAT DOMAIN 9"/>
    <property type="match status" value="1"/>
</dbReference>
<feature type="domain" description="Bromo" evidence="7">
    <location>
        <begin position="2084"/>
        <end position="2156"/>
    </location>
</feature>
<proteinExistence type="predicted"/>
<dbReference type="Pfam" id="PF00439">
    <property type="entry name" value="Bromodomain"/>
    <property type="match status" value="2"/>
</dbReference>
<evidence type="ECO:0000313" key="8">
    <source>
        <dbReference type="EMBL" id="KAL3758965.1"/>
    </source>
</evidence>
<feature type="compositionally biased region" description="Polar residues" evidence="6">
    <location>
        <begin position="1817"/>
        <end position="1829"/>
    </location>
</feature>
<feature type="compositionally biased region" description="Basic residues" evidence="6">
    <location>
        <begin position="1664"/>
        <end position="1673"/>
    </location>
</feature>
<feature type="repeat" description="WD" evidence="5">
    <location>
        <begin position="465"/>
        <end position="507"/>
    </location>
</feature>
<accession>A0ABD3M4K7</accession>
<keyword evidence="3 4" id="KW-0103">Bromodomain</keyword>
<feature type="domain" description="Bromo" evidence="7">
    <location>
        <begin position="1510"/>
        <end position="1575"/>
    </location>
</feature>
<evidence type="ECO:0000313" key="9">
    <source>
        <dbReference type="Proteomes" id="UP001530293"/>
    </source>
</evidence>
<dbReference type="Gene3D" id="1.20.920.10">
    <property type="entry name" value="Bromodomain-like"/>
    <property type="match status" value="2"/>
</dbReference>
<dbReference type="Gene3D" id="2.130.10.10">
    <property type="entry name" value="YVTN repeat-like/Quinoprotein amine dehydrogenase"/>
    <property type="match status" value="2"/>
</dbReference>
<evidence type="ECO:0000256" key="5">
    <source>
        <dbReference type="PROSITE-ProRule" id="PRU00221"/>
    </source>
</evidence>
<dbReference type="PROSITE" id="PS50294">
    <property type="entry name" value="WD_REPEATS_REGION"/>
    <property type="match status" value="1"/>
</dbReference>
<dbReference type="CDD" id="cd04369">
    <property type="entry name" value="Bromodomain"/>
    <property type="match status" value="1"/>
</dbReference>
<dbReference type="InterPro" id="IPR036322">
    <property type="entry name" value="WD40_repeat_dom_sf"/>
</dbReference>
<dbReference type="SMART" id="SM00297">
    <property type="entry name" value="BROMO"/>
    <property type="match status" value="2"/>
</dbReference>
<dbReference type="PANTHER" id="PTHR16266:SF17">
    <property type="entry name" value="BRWD3"/>
    <property type="match status" value="1"/>
</dbReference>
<evidence type="ECO:0000259" key="7">
    <source>
        <dbReference type="PROSITE" id="PS50014"/>
    </source>
</evidence>
<keyword evidence="2" id="KW-0677">Repeat</keyword>
<organism evidence="8 9">
    <name type="scientific">Discostella pseudostelligera</name>
    <dbReference type="NCBI Taxonomy" id="259834"/>
    <lineage>
        <taxon>Eukaryota</taxon>
        <taxon>Sar</taxon>
        <taxon>Stramenopiles</taxon>
        <taxon>Ochrophyta</taxon>
        <taxon>Bacillariophyta</taxon>
        <taxon>Coscinodiscophyceae</taxon>
        <taxon>Thalassiosirophycidae</taxon>
        <taxon>Stephanodiscales</taxon>
        <taxon>Stephanodiscaceae</taxon>
        <taxon>Discostella</taxon>
    </lineage>
</organism>
<dbReference type="EMBL" id="JALLBG020000215">
    <property type="protein sequence ID" value="KAL3758965.1"/>
    <property type="molecule type" value="Genomic_DNA"/>
</dbReference>
<feature type="compositionally biased region" description="Basic and acidic residues" evidence="6">
    <location>
        <begin position="1674"/>
        <end position="1689"/>
    </location>
</feature>
<feature type="compositionally biased region" description="Basic residues" evidence="6">
    <location>
        <begin position="1806"/>
        <end position="1815"/>
    </location>
</feature>
<dbReference type="InterPro" id="IPR001680">
    <property type="entry name" value="WD40_rpt"/>
</dbReference>
<dbReference type="PROSITE" id="PS50082">
    <property type="entry name" value="WD_REPEATS_2"/>
    <property type="match status" value="3"/>
</dbReference>
<name>A0ABD3M4K7_9STRA</name>
<keyword evidence="9" id="KW-1185">Reference proteome</keyword>
<dbReference type="SUPFAM" id="SSF47370">
    <property type="entry name" value="Bromodomain"/>
    <property type="match status" value="2"/>
</dbReference>
<evidence type="ECO:0000256" key="3">
    <source>
        <dbReference type="ARBA" id="ARBA00023117"/>
    </source>
</evidence>
<evidence type="ECO:0000256" key="2">
    <source>
        <dbReference type="ARBA" id="ARBA00022737"/>
    </source>
</evidence>
<feature type="region of interest" description="Disordered" evidence="6">
    <location>
        <begin position="92"/>
        <end position="133"/>
    </location>
</feature>
<dbReference type="InterPro" id="IPR052060">
    <property type="entry name" value="Bromo_WD_repeat"/>
</dbReference>
<feature type="compositionally biased region" description="Acidic residues" evidence="6">
    <location>
        <begin position="1771"/>
        <end position="1797"/>
    </location>
</feature>
<sequence>MDGTSCSRSGSSIGHCLDGNGNRLGALLGALVCASAREDESTAAQNGMRGNSTIMPWSLLEASYEGSIPSLHNDSNDSTMVPAAAAAASSNITTSHGVDKRKINGRSSSKTSAFGLPGRKVGEHTSSSSDDAIHKASNEHLRSSGDIITSSMSGTNAHNAGASSRYCAASIRAVEAARTRQKLRLEVHTQRGGERRRGNRWFWKSRWGLGEDGGIGGGMNSELNYPDRVAAHLNTRRMALQSKYDSTTTKLAEAEWEAKQLYKESTSIRRQYHDAYKFNGQPSYLRQMLRDNAGPLNLGYGPSAHAPGKNNLVLPSVLSRQYHPRHKMSHASQTRLSVLKSRLSYAQTINCHLIYPVYCLKFDKTGKYFITGADDQVAKVFHLGAGPRKSGSATTMTMFGEQSSTLPFNYGANVRGAVLVCSLRGHAGVISDLDVSSDNSLLATASGDGDVRIWDLKDGWPVATLRGHKGGANWVSWSLLSPYRLVTCGDDGYARMWDVRGAAEKRFGIRQRESEQNDFMDHDIQTLKPGLVQLPVEQENSDVLGAAIAINANANIVGLELQRPFGEFVFNDHIDDGVTLMASLQHSSVTTENEATMRSTRTGPGKEVKVMCIARCPLGGHFATGSDDGVGRVWIDDDDWLVERQDCEFDPDDDFAIQHSRQRSIAPRVPPRERLLASLRGHTKPITEIKYSSAGDRILTASEDDGNVCIWSGFHTDAVPSRFSNISKLCIQLCSASHVGHGAKVRCDGVAWMCDDLKVVTSQSILANTNSLDIIPESHMLHVWDSHSGKCLMGISGSHSSISIALAPHPFLPSVVALAGLDGCVNVWDLDRGDCFYTHTNTLLHGPVEPISDRGKQRGCIEVQFSPDGLNLVVTDDSGRATILDTQLPAWLRTSAGTNEKATLSEQYFANDYYELVYDENGNCIEKGSEQPPHLAPGGVRCSHEGVPVPEMMRDLFVQLKGPLPLPCNNAVRCRNEVRSRGTQSRLESSMGRKYSFTHSKRVVASRYESTVILTKDGTLVQHEVGNGTLSHIASSTAGFRNPKKSKPANTSLSSRYHWIDFNDLADSEEDGEDQLDNDYHGLDASSDDDNSSPYRQRGQSLGGRRGSRRTQREDEDSPEHRGRRGSRRTQRETVDEDSPGHRRPARASSRRTTQHEYHELSSDDDHLQEMMSAHTKPSGKYVNDWEVSRHMFKLPRGGGSLVHRSWLHRTSYQGRKCYCPQVGDSVVYVPKAHDATLRRFPINDYSPPWKSWPTATSWPVVLCKITHLRYRFPYEMNYKSRHQDEKLMGVSAILTLEIVGVPSQTRGRTLPWPAPTFISPADRRTRFGNLHQFEVTLFVSDEDEFIIPEYIYSWRLKELERAISNNDGNVDGLPVTVYCPPDSCCNGASNEDADYLSYAGRLVKINETSEDEFHFSDSGYLALSLAWDTQDSENKYDIAGFSVWSINIAFPSCDAPIAPTMGEEVTNAVREALRNVIRIDDHVNEWFFGQVDTSKFTLPNFIFSNYCLFAERIDPFVRMILADYLDMVEVPIHLSLIQMRLRSNYYTNKLSVIADMEQLMENCYKYNDDDNDFYDLACQMYERFKSLVDAIEEPPALDVDESTAVDEINDRNELAVGNAENSTSNFPGAQTNVVSGEGAINVDENQSLSQSVVDDSDMANNASRRRPVRGRSKPAEDGRRERSSERRSTRNGTVTQPENASTNDVDSESSSEDESDESDEEDAPNTRASASRSRSRSIPAKCKGASDKGNGSRRMSARAKGMPAYADKSSEEEDCSEGNDESENVEDSDGEDDSDSDVSTAARNTRNRNTRKMPSRAQQNPNKTTAVQESGALRISLRAKSKPTYAEKDSDEDDESIASGGGDSKVSAEEKVSSSRRAKSTGTSRTTIEHSRRGTSSRARRKTDSLEDVGSRKRSKDERDGVVSAAKENSRNGRPSRASSRSSYFEKDVDANPGDQQLSGRWKSPRAKSRNTYADIDSYSESRSEDESEDDSSSEEETKRNTRKRGFCQSGVPAKKRARTQRQSLSISKYPELEKWGPIAKRKIFTIGTAILGRLVRLNIGNSNSRPFIFLFSNRTLFFSLQRELDTLDLFSEPVLKTHPNLAAAYNEAVKIPMDFRTIEKDRMRLYTHIADLQDDLILTFRNCCEFNGENTEYYNYAIVIWKMLDDVYNDVLQEKY</sequence>
<dbReference type="InterPro" id="IPR019775">
    <property type="entry name" value="WD40_repeat_CS"/>
</dbReference>
<feature type="compositionally biased region" description="Acidic residues" evidence="6">
    <location>
        <begin position="1987"/>
        <end position="1996"/>
    </location>
</feature>
<comment type="caution">
    <text evidence="8">The sequence shown here is derived from an EMBL/GenBank/DDBJ whole genome shotgun (WGS) entry which is preliminary data.</text>
</comment>
<dbReference type="InterPro" id="IPR001487">
    <property type="entry name" value="Bromodomain"/>
</dbReference>
<dbReference type="Proteomes" id="UP001530293">
    <property type="component" value="Unassembled WGS sequence"/>
</dbReference>
<evidence type="ECO:0000256" key="1">
    <source>
        <dbReference type="ARBA" id="ARBA00022574"/>
    </source>
</evidence>
<feature type="compositionally biased region" description="Basic and acidic residues" evidence="6">
    <location>
        <begin position="1903"/>
        <end position="1922"/>
    </location>
</feature>
<feature type="region of interest" description="Disordered" evidence="6">
    <location>
        <begin position="1647"/>
        <end position="2025"/>
    </location>
</feature>
<feature type="compositionally biased region" description="Basic and acidic residues" evidence="6">
    <location>
        <begin position="1154"/>
        <end position="1167"/>
    </location>
</feature>